<protein>
    <submittedName>
        <fullName evidence="10">Anaerobic C4-dicarboxylate transporter</fullName>
    </submittedName>
</protein>
<feature type="transmembrane region" description="Helical" evidence="9">
    <location>
        <begin position="231"/>
        <end position="253"/>
    </location>
</feature>
<feature type="transmembrane region" description="Helical" evidence="9">
    <location>
        <begin position="304"/>
        <end position="323"/>
    </location>
</feature>
<evidence type="ECO:0000256" key="8">
    <source>
        <dbReference type="ARBA" id="ARBA00023136"/>
    </source>
</evidence>
<evidence type="ECO:0000256" key="2">
    <source>
        <dbReference type="ARBA" id="ARBA00006413"/>
    </source>
</evidence>
<sequence length="448" mass="47546">MLLIQFIILIAMILIGSQMKGIGLGVMGMVGLIIFVFFFDMRPGDPPIDVMLVIMAIVTTAATLQACGGLDYLVYLAEKVIRSNPSKIVFIAPFTVYFFCLFAGTAHLLYSLLPIISEVAAKKRIRPERPLSVSVIASHLAITGSPMSAATAAFAGATILNYQGALIDIMKICIPACIIGIFVSCLAVLKKGKELNDDPIFLEKMKDPAFAASLDSTENGKPKEIQKGAKLSVIIFSIAVLLIVLAGAFPGILPTFAPGEASLVMKATGEMQMVAIICMVTLTASAAMLLLTKTSAVKVTQVSLFSSMATAVVSVFGVVWMSATFMSHNYVEIQGYLEEIVTMYPWTFAIAVFVLGALMFSQAATTKTMMPLGMALGLSNPALIAIFPAVNADFVLPGYPTLLAAINFDRTGSTKIGKFVINHSFMVPGLVAIVVAIAAGFLIGSIVI</sequence>
<dbReference type="PIRSF" id="PIRSF004539">
    <property type="entry name" value="C4-dicrbxl_trns"/>
    <property type="match status" value="1"/>
</dbReference>
<reference evidence="10 11" key="1">
    <citation type="submission" date="2019-11" db="EMBL/GenBank/DDBJ databases">
        <title>Genome of Strain BIT-d1.</title>
        <authorList>
            <person name="Yang Y."/>
        </authorList>
    </citation>
    <scope>NUCLEOTIDE SEQUENCE [LARGE SCALE GENOMIC DNA]</scope>
    <source>
        <strain evidence="10 11">BIT-d1</strain>
    </source>
</reference>
<feature type="transmembrane region" description="Helical" evidence="9">
    <location>
        <begin position="88"/>
        <end position="110"/>
    </location>
</feature>
<evidence type="ECO:0000313" key="10">
    <source>
        <dbReference type="EMBL" id="MTG98732.1"/>
    </source>
</evidence>
<dbReference type="OrthoDB" id="9770910at2"/>
<keyword evidence="5" id="KW-0997">Cell inner membrane</keyword>
<feature type="transmembrane region" description="Helical" evidence="9">
    <location>
        <begin position="425"/>
        <end position="447"/>
    </location>
</feature>
<evidence type="ECO:0000313" key="11">
    <source>
        <dbReference type="Proteomes" id="UP000438760"/>
    </source>
</evidence>
<dbReference type="NCBIfam" id="NF009136">
    <property type="entry name" value="PRK12489.1"/>
    <property type="match status" value="1"/>
</dbReference>
<dbReference type="GO" id="GO:0015556">
    <property type="term" value="F:C4-dicarboxylate transmembrane transporter activity"/>
    <property type="evidence" value="ECO:0007669"/>
    <property type="project" value="InterPro"/>
</dbReference>
<name>A0A6I3LRJ2_9FLAO</name>
<dbReference type="AlphaFoldDB" id="A0A6I3LRJ2"/>
<proteinExistence type="inferred from homology"/>
<dbReference type="EMBL" id="WMJX01000027">
    <property type="protein sequence ID" value="MTG98732.1"/>
    <property type="molecule type" value="Genomic_DNA"/>
</dbReference>
<dbReference type="Proteomes" id="UP000438760">
    <property type="component" value="Unassembled WGS sequence"/>
</dbReference>
<evidence type="ECO:0000256" key="7">
    <source>
        <dbReference type="ARBA" id="ARBA00022989"/>
    </source>
</evidence>
<dbReference type="InterPro" id="IPR004668">
    <property type="entry name" value="Anaer_Dcu_memb_transpt"/>
</dbReference>
<dbReference type="PANTHER" id="PTHR36106:SF1">
    <property type="entry name" value="ANAEROBIC C4-DICARBOXYLATE TRANSPORTER DCUB"/>
    <property type="match status" value="1"/>
</dbReference>
<keyword evidence="7 9" id="KW-1133">Transmembrane helix</keyword>
<comment type="similarity">
    <text evidence="2">Belongs to the DcuA/DcuB transporter (TC 2.A.13.1) family.</text>
</comment>
<dbReference type="NCBIfam" id="NF006927">
    <property type="entry name" value="PRK09412.1"/>
    <property type="match status" value="1"/>
</dbReference>
<keyword evidence="3" id="KW-0813">Transport</keyword>
<feature type="transmembrane region" description="Helical" evidence="9">
    <location>
        <begin position="372"/>
        <end position="390"/>
    </location>
</feature>
<dbReference type="GO" id="GO:0005886">
    <property type="term" value="C:plasma membrane"/>
    <property type="evidence" value="ECO:0007669"/>
    <property type="project" value="UniProtKB-SubCell"/>
</dbReference>
<evidence type="ECO:0000256" key="9">
    <source>
        <dbReference type="SAM" id="Phobius"/>
    </source>
</evidence>
<accession>A0A6I3LRJ2</accession>
<feature type="transmembrane region" description="Helical" evidence="9">
    <location>
        <begin position="343"/>
        <end position="360"/>
    </location>
</feature>
<feature type="transmembrane region" description="Helical" evidence="9">
    <location>
        <begin position="273"/>
        <end position="292"/>
    </location>
</feature>
<dbReference type="PANTHER" id="PTHR36106">
    <property type="entry name" value="ANAEROBIC C4-DICARBOXYLATE TRANSPORTER DCUB"/>
    <property type="match status" value="1"/>
</dbReference>
<evidence type="ECO:0000256" key="4">
    <source>
        <dbReference type="ARBA" id="ARBA00022475"/>
    </source>
</evidence>
<evidence type="ECO:0000256" key="1">
    <source>
        <dbReference type="ARBA" id="ARBA00004429"/>
    </source>
</evidence>
<evidence type="ECO:0000256" key="3">
    <source>
        <dbReference type="ARBA" id="ARBA00022448"/>
    </source>
</evidence>
<evidence type="ECO:0000256" key="5">
    <source>
        <dbReference type="ARBA" id="ARBA00022519"/>
    </source>
</evidence>
<keyword evidence="4" id="KW-1003">Cell membrane</keyword>
<keyword evidence="6 9" id="KW-0812">Transmembrane</keyword>
<dbReference type="NCBIfam" id="TIGR00770">
    <property type="entry name" value="Dcu"/>
    <property type="match status" value="1"/>
</dbReference>
<keyword evidence="8 9" id="KW-0472">Membrane</keyword>
<evidence type="ECO:0000256" key="6">
    <source>
        <dbReference type="ARBA" id="ARBA00022692"/>
    </source>
</evidence>
<feature type="transmembrane region" description="Helical" evidence="9">
    <location>
        <begin position="51"/>
        <end position="76"/>
    </location>
</feature>
<gene>
    <name evidence="10" type="ORF">GJV76_11430</name>
</gene>
<feature type="transmembrane region" description="Helical" evidence="9">
    <location>
        <begin position="169"/>
        <end position="189"/>
    </location>
</feature>
<organism evidence="10 11">
    <name type="scientific">Myroides albus</name>
    <dbReference type="NCBI Taxonomy" id="2562892"/>
    <lineage>
        <taxon>Bacteria</taxon>
        <taxon>Pseudomonadati</taxon>
        <taxon>Bacteroidota</taxon>
        <taxon>Flavobacteriia</taxon>
        <taxon>Flavobacteriales</taxon>
        <taxon>Flavobacteriaceae</taxon>
        <taxon>Myroides</taxon>
    </lineage>
</organism>
<comment type="subcellular location">
    <subcellularLocation>
        <location evidence="1">Cell inner membrane</location>
        <topology evidence="1">Multi-pass membrane protein</topology>
    </subcellularLocation>
</comment>
<dbReference type="Pfam" id="PF03605">
    <property type="entry name" value="DcuA_DcuB"/>
    <property type="match status" value="1"/>
</dbReference>
<feature type="transmembrane region" description="Helical" evidence="9">
    <location>
        <begin position="6"/>
        <end position="39"/>
    </location>
</feature>
<dbReference type="RefSeq" id="WP_155092754.1">
    <property type="nucleotide sequence ID" value="NZ_WMJX01000027.1"/>
</dbReference>
<keyword evidence="11" id="KW-1185">Reference proteome</keyword>
<comment type="caution">
    <text evidence="10">The sequence shown here is derived from an EMBL/GenBank/DDBJ whole genome shotgun (WGS) entry which is preliminary data.</text>
</comment>